<dbReference type="InterPro" id="IPR000719">
    <property type="entry name" value="Prot_kinase_dom"/>
</dbReference>
<dbReference type="PROSITE" id="PS50011">
    <property type="entry name" value="PROTEIN_KINASE_DOM"/>
    <property type="match status" value="1"/>
</dbReference>
<gene>
    <name evidence="2" type="ORF">PHMEG_00036599</name>
</gene>
<feature type="non-terminal residue" evidence="2">
    <location>
        <position position="1"/>
    </location>
</feature>
<dbReference type="SUPFAM" id="SSF56112">
    <property type="entry name" value="Protein kinase-like (PK-like)"/>
    <property type="match status" value="1"/>
</dbReference>
<dbReference type="EMBL" id="NBNE01015339">
    <property type="protein sequence ID" value="OWY93847.1"/>
    <property type="molecule type" value="Genomic_DNA"/>
</dbReference>
<keyword evidence="2" id="KW-0808">Transferase</keyword>
<dbReference type="Pfam" id="PF07714">
    <property type="entry name" value="PK_Tyr_Ser-Thr"/>
    <property type="match status" value="1"/>
</dbReference>
<keyword evidence="2" id="KW-0418">Kinase</keyword>
<proteinExistence type="predicted"/>
<sequence length="155" mass="17052">SGKAAKANEAAVRWQPKEVLEETHADTPRFESDIYGLGVCMIEAKTDEVPFGTVDDHEVTGLIVSGQSHPRPDNLSDIEWDFISRLCHPDYTRRPNLDEVLEKLTAFAASEEQIYPTLKTIPVPTLDSVNDTRVPSVVGKLPPTMNFIDSAGTSS</sequence>
<keyword evidence="2" id="KW-0723">Serine/threonine-protein kinase</keyword>
<comment type="caution">
    <text evidence="2">The sequence shown here is derived from an EMBL/GenBank/DDBJ whole genome shotgun (WGS) entry which is preliminary data.</text>
</comment>
<evidence type="ECO:0000313" key="2">
    <source>
        <dbReference type="EMBL" id="OWY93847.1"/>
    </source>
</evidence>
<dbReference type="GO" id="GO:0005524">
    <property type="term" value="F:ATP binding"/>
    <property type="evidence" value="ECO:0007669"/>
    <property type="project" value="InterPro"/>
</dbReference>
<protein>
    <submittedName>
        <fullName evidence="2">Serine/threonine protein kinase</fullName>
    </submittedName>
</protein>
<evidence type="ECO:0000313" key="3">
    <source>
        <dbReference type="Proteomes" id="UP000198211"/>
    </source>
</evidence>
<keyword evidence="3" id="KW-1185">Reference proteome</keyword>
<dbReference type="Proteomes" id="UP000198211">
    <property type="component" value="Unassembled WGS sequence"/>
</dbReference>
<evidence type="ECO:0000259" key="1">
    <source>
        <dbReference type="PROSITE" id="PS50011"/>
    </source>
</evidence>
<reference evidence="3" key="1">
    <citation type="submission" date="2017-03" db="EMBL/GenBank/DDBJ databases">
        <title>Phytopthora megakarya and P. palmivora, two closely related causual agents of cacao black pod achieved similar genome size and gene model numbers by different mechanisms.</title>
        <authorList>
            <person name="Ali S."/>
            <person name="Shao J."/>
            <person name="Larry D.J."/>
            <person name="Kronmiller B."/>
            <person name="Shen D."/>
            <person name="Strem M.D."/>
            <person name="Melnick R.L."/>
            <person name="Guiltinan M.J."/>
            <person name="Tyler B.M."/>
            <person name="Meinhardt L.W."/>
            <person name="Bailey B.A."/>
        </authorList>
    </citation>
    <scope>NUCLEOTIDE SEQUENCE [LARGE SCALE GENOMIC DNA]</scope>
    <source>
        <strain evidence="3">zdho120</strain>
    </source>
</reference>
<accession>A0A225UKU4</accession>
<dbReference type="AlphaFoldDB" id="A0A225UKU4"/>
<name>A0A225UKU4_9STRA</name>
<organism evidence="2 3">
    <name type="scientific">Phytophthora megakarya</name>
    <dbReference type="NCBI Taxonomy" id="4795"/>
    <lineage>
        <taxon>Eukaryota</taxon>
        <taxon>Sar</taxon>
        <taxon>Stramenopiles</taxon>
        <taxon>Oomycota</taxon>
        <taxon>Peronosporomycetes</taxon>
        <taxon>Peronosporales</taxon>
        <taxon>Peronosporaceae</taxon>
        <taxon>Phytophthora</taxon>
    </lineage>
</organism>
<dbReference type="Gene3D" id="1.10.510.10">
    <property type="entry name" value="Transferase(Phosphotransferase) domain 1"/>
    <property type="match status" value="1"/>
</dbReference>
<dbReference type="OrthoDB" id="121681at2759"/>
<dbReference type="InterPro" id="IPR001245">
    <property type="entry name" value="Ser-Thr/Tyr_kinase_cat_dom"/>
</dbReference>
<dbReference type="InterPro" id="IPR011009">
    <property type="entry name" value="Kinase-like_dom_sf"/>
</dbReference>
<dbReference type="GO" id="GO:0004674">
    <property type="term" value="F:protein serine/threonine kinase activity"/>
    <property type="evidence" value="ECO:0007669"/>
    <property type="project" value="UniProtKB-KW"/>
</dbReference>
<feature type="domain" description="Protein kinase" evidence="1">
    <location>
        <begin position="1"/>
        <end position="118"/>
    </location>
</feature>